<dbReference type="RefSeq" id="WP_023791082.1">
    <property type="nucleotide sequence ID" value="NC_023003.1"/>
</dbReference>
<dbReference type="STRING" id="673862.BABL1_gene_914"/>
<accession>V6DF68</accession>
<reference evidence="1 2" key="1">
    <citation type="journal article" date="2015" name="Biol. Direct">
        <title>Babela massiliensis, a representative of a widespread bacterial phylum with unusual adaptations to parasitism in amoebae.</title>
        <authorList>
            <person name="Pagnier I."/>
            <person name="Yutin N."/>
            <person name="Croce O."/>
            <person name="Makarova K.S."/>
            <person name="Wolf Y.I."/>
            <person name="Benamar S."/>
            <person name="Raoult D."/>
            <person name="Koonin E.V."/>
            <person name="La Scola B."/>
        </authorList>
    </citation>
    <scope>NUCLEOTIDE SEQUENCE [LARGE SCALE GENOMIC DNA]</scope>
    <source>
        <strain evidence="2">BABL1</strain>
    </source>
</reference>
<dbReference type="HOGENOM" id="CLU_594074_0_0_7"/>
<gene>
    <name evidence="1" type="ORF">BABL1_gene_914</name>
</gene>
<evidence type="ECO:0000313" key="1">
    <source>
        <dbReference type="EMBL" id="CDK30220.1"/>
    </source>
</evidence>
<dbReference type="EMBL" id="HG793133">
    <property type="protein sequence ID" value="CDK30220.1"/>
    <property type="molecule type" value="Genomic_DNA"/>
</dbReference>
<proteinExistence type="predicted"/>
<name>V6DF68_9BACT</name>
<dbReference type="Proteomes" id="UP000018769">
    <property type="component" value="Chromosome I"/>
</dbReference>
<protein>
    <submittedName>
        <fullName evidence="1">Uncharacterized protein</fullName>
    </submittedName>
</protein>
<evidence type="ECO:0000313" key="2">
    <source>
        <dbReference type="Proteomes" id="UP000018769"/>
    </source>
</evidence>
<sequence>MLHRLFYFICLINFFQITYSQEVCSLKEITSVYFAKHALNVCNKNLNEGIDYAFNAMESDLLEKNIPEEMIYKLIYYAMFSNLQNSGIFLNKIVQEYKLNKSSIIYNKICKEIKFSILKKLIVKEVEEEDETLDIVIFLIKSDKDLEFYNELTNYFSKHIADFKSAYETFQHLSQNAYYTQDIKEYNKILSNINKIKKKIKLFQDIIAVIIGELTPIFENIEAIDQNNIDIHEDTKNKGILLIELFNKNDKLSALNLIRSDYYLDIDKILEYIYGVYFIKNFDEDKIFAFMHFLFEKDEFNENIHNIFIKLNNYYSQSNKIIYIDQLLLYHANPKTKMLAKLRNHILDYKVDKIFYKIKNKDIEDYIEVESELILCYKNLGIEFLYDLLHYLTEYVYKYTSTYAVERLDNLQRLKKIFQNILKKEIENLNFLIPLNIIIDEMIEELEKILDFERKRIVSL</sequence>
<organism evidence="1 2">
    <name type="scientific">Candidatus Babela massiliensis</name>
    <dbReference type="NCBI Taxonomy" id="673862"/>
    <lineage>
        <taxon>Bacteria</taxon>
        <taxon>Candidatus Babelota</taxon>
        <taxon>Candidatus Babeliae</taxon>
        <taxon>Candidatus Babeliales</taxon>
        <taxon>Candidatus Babeliaceae</taxon>
        <taxon>Candidatus Babela</taxon>
    </lineage>
</organism>
<dbReference type="AlphaFoldDB" id="V6DF68"/>
<keyword evidence="2" id="KW-1185">Reference proteome</keyword>
<dbReference type="KEGG" id="dpb:BABL1_gene_914"/>